<protein>
    <submittedName>
        <fullName evidence="2">Uncharacterized protein</fullName>
    </submittedName>
</protein>
<proteinExistence type="predicted"/>
<comment type="caution">
    <text evidence="2">The sequence shown here is derived from an EMBL/GenBank/DDBJ whole genome shotgun (WGS) entry which is preliminary data.</text>
</comment>
<dbReference type="AlphaFoldDB" id="A0A7W3T682"/>
<dbReference type="Proteomes" id="UP000530234">
    <property type="component" value="Unassembled WGS sequence"/>
</dbReference>
<feature type="region of interest" description="Disordered" evidence="1">
    <location>
        <begin position="206"/>
        <end position="230"/>
    </location>
</feature>
<dbReference type="RefSeq" id="WP_182666039.1">
    <property type="nucleotide sequence ID" value="NZ_VKHS01000552.1"/>
</dbReference>
<evidence type="ECO:0000256" key="1">
    <source>
        <dbReference type="SAM" id="MobiDB-lite"/>
    </source>
</evidence>
<reference evidence="3" key="1">
    <citation type="submission" date="2019-10" db="EMBL/GenBank/DDBJ databases">
        <title>Streptomyces sp. nov., a novel actinobacterium isolated from alkaline environment.</title>
        <authorList>
            <person name="Golinska P."/>
        </authorList>
    </citation>
    <scope>NUCLEOTIDE SEQUENCE [LARGE SCALE GENOMIC DNA]</scope>
    <source>
        <strain evidence="3">DSM 42108</strain>
    </source>
</reference>
<gene>
    <name evidence="2" type="ORF">FOE67_19110</name>
</gene>
<evidence type="ECO:0000313" key="2">
    <source>
        <dbReference type="EMBL" id="MBB0231553.1"/>
    </source>
</evidence>
<keyword evidence="3" id="KW-1185">Reference proteome</keyword>
<dbReference type="EMBL" id="VKHS01000552">
    <property type="protein sequence ID" value="MBB0231553.1"/>
    <property type="molecule type" value="Genomic_DNA"/>
</dbReference>
<sequence length="290" mass="31992">MFTSTGKGNPAPLVSATSWTPPACYYAPLYTPAQMRDKEDDWLRHMTVDSPHEEQVQIDTRDRYEDLFGEDGEFPDFHTDRAGEGMFWSRVINRDHPDRAAQYSCEPRLFWVDFGDPPPPGPGVVDTATLAALAWEYTRVPETEVTLNPEGSQVVNLPSWVWLDEAAFEPVTVRAELPDYGIWAETVATPRSLRLAPGTPDAVLHPASGRCEARGGRIGEPWTRGRSGEEPPCGITYLRSTATGTPHTMEATLVWGVSWTDSLGGGDTLPDGEYATTLDVTVDEVQAVVR</sequence>
<organism evidence="2 3">
    <name type="scientific">Streptomyces calidiresistens</name>
    <dbReference type="NCBI Taxonomy" id="1485586"/>
    <lineage>
        <taxon>Bacteria</taxon>
        <taxon>Bacillati</taxon>
        <taxon>Actinomycetota</taxon>
        <taxon>Actinomycetes</taxon>
        <taxon>Kitasatosporales</taxon>
        <taxon>Streptomycetaceae</taxon>
        <taxon>Streptomyces</taxon>
    </lineage>
</organism>
<accession>A0A7W3T682</accession>
<name>A0A7W3T682_9ACTN</name>
<evidence type="ECO:0000313" key="3">
    <source>
        <dbReference type="Proteomes" id="UP000530234"/>
    </source>
</evidence>